<dbReference type="KEGG" id="mhe:MHC_03435"/>
<proteinExistence type="predicted"/>
<protein>
    <submittedName>
        <fullName evidence="1">Uncharacterized protein</fullName>
    </submittedName>
</protein>
<organism evidence="1 2">
    <name type="scientific">Mycoplasma haemocanis (strain Illinois)</name>
    <dbReference type="NCBI Taxonomy" id="1111676"/>
    <lineage>
        <taxon>Bacteria</taxon>
        <taxon>Bacillati</taxon>
        <taxon>Mycoplasmatota</taxon>
        <taxon>Mollicutes</taxon>
        <taxon>Mycoplasmataceae</taxon>
        <taxon>Mycoplasma</taxon>
    </lineage>
</organism>
<evidence type="ECO:0000313" key="1">
    <source>
        <dbReference type="EMBL" id="AEW45547.1"/>
    </source>
</evidence>
<dbReference type="HOGENOM" id="CLU_098620_0_0_14"/>
<evidence type="ECO:0000313" key="2">
    <source>
        <dbReference type="Proteomes" id="UP000009135"/>
    </source>
</evidence>
<dbReference type="Proteomes" id="UP000009135">
    <property type="component" value="Chromosome"/>
</dbReference>
<dbReference type="EMBL" id="CP003199">
    <property type="protein sequence ID" value="AEW45547.1"/>
    <property type="molecule type" value="Genomic_DNA"/>
</dbReference>
<gene>
    <name evidence="1" type="ordered locus">MHC_03435</name>
</gene>
<reference evidence="1 2" key="1">
    <citation type="journal article" date="2012" name="J. Bacteriol.">
        <title>Complete genome sequence of Mycoplasma haemocanis strain Illinois.</title>
        <authorList>
            <person name="do Nascimento N.C."/>
            <person name="Guimaraes A.M."/>
            <person name="Santos A.P."/>
            <person name="Sanmiguel P.J."/>
            <person name="Messick J.B."/>
        </authorList>
    </citation>
    <scope>NUCLEOTIDE SEQUENCE [LARGE SCALE GENOMIC DNA]</scope>
    <source>
        <strain evidence="1 2">Illinois</strain>
    </source>
</reference>
<name>H6N7C5_MYCHN</name>
<keyword evidence="2" id="KW-1185">Reference proteome</keyword>
<dbReference type="STRING" id="1111676.MHC_03435"/>
<dbReference type="OrthoDB" id="9822946at2"/>
<sequence length="235" mass="26910">MINPALAKSGIVALSAGCVGAGGYCIYRFHNSHENRTELTTSVSELFKKSRNKVLLTSSSTVEEWNSAWIRYRDANKTQVSDVWNISGFSSKTTESNAFQEFKNTCESKYSLRVKGTEDINYKRIQDWCTRPKKIKELLMDEKEVEFIPENGADSDWKASWNTYREAHKESNGTSYKATDTWTLTNWSNDKGNDTLSTNFKSKCLEQAKKDIVNGKEDELYTQVKSWCTRKKLTN</sequence>
<dbReference type="AlphaFoldDB" id="H6N7C5"/>
<accession>H6N7C5</accession>